<sequence>MTEIEDDNDNNNNNNDLECLICFEKIKYNILNHYFTQVCDCKYPAHDECLVTWLKTNNKCIICNKQIHVYKYTNYYRKSYYNKSSDARLRTSTCSII</sequence>
<name>A0A6C0KEZ7_9ZZZZ</name>
<dbReference type="SUPFAM" id="SSF57850">
    <property type="entry name" value="RING/U-box"/>
    <property type="match status" value="1"/>
</dbReference>
<protein>
    <recommendedName>
        <fullName evidence="1">RING-type domain-containing protein</fullName>
    </recommendedName>
</protein>
<dbReference type="InterPro" id="IPR013083">
    <property type="entry name" value="Znf_RING/FYVE/PHD"/>
</dbReference>
<reference evidence="2" key="1">
    <citation type="journal article" date="2020" name="Nature">
        <title>Giant virus diversity and host interactions through global metagenomics.</title>
        <authorList>
            <person name="Schulz F."/>
            <person name="Roux S."/>
            <person name="Paez-Espino D."/>
            <person name="Jungbluth S."/>
            <person name="Walsh D.A."/>
            <person name="Denef V.J."/>
            <person name="McMahon K.D."/>
            <person name="Konstantinidis K.T."/>
            <person name="Eloe-Fadrosh E.A."/>
            <person name="Kyrpides N.C."/>
            <person name="Woyke T."/>
        </authorList>
    </citation>
    <scope>NUCLEOTIDE SEQUENCE</scope>
    <source>
        <strain evidence="2">GVMAG-S-3300011013-78</strain>
    </source>
</reference>
<dbReference type="AlphaFoldDB" id="A0A6C0KEZ7"/>
<dbReference type="Gene3D" id="3.30.40.10">
    <property type="entry name" value="Zinc/RING finger domain, C3HC4 (zinc finger)"/>
    <property type="match status" value="1"/>
</dbReference>
<organism evidence="2">
    <name type="scientific">viral metagenome</name>
    <dbReference type="NCBI Taxonomy" id="1070528"/>
    <lineage>
        <taxon>unclassified sequences</taxon>
        <taxon>metagenomes</taxon>
        <taxon>organismal metagenomes</taxon>
    </lineage>
</organism>
<evidence type="ECO:0000259" key="1">
    <source>
        <dbReference type="PROSITE" id="PS50089"/>
    </source>
</evidence>
<dbReference type="EMBL" id="MN740877">
    <property type="protein sequence ID" value="QHU16209.1"/>
    <property type="molecule type" value="Genomic_DNA"/>
</dbReference>
<dbReference type="PROSITE" id="PS50089">
    <property type="entry name" value="ZF_RING_2"/>
    <property type="match status" value="1"/>
</dbReference>
<evidence type="ECO:0000313" key="2">
    <source>
        <dbReference type="EMBL" id="QHU16209.1"/>
    </source>
</evidence>
<feature type="domain" description="RING-type" evidence="1">
    <location>
        <begin position="19"/>
        <end position="64"/>
    </location>
</feature>
<proteinExistence type="predicted"/>
<accession>A0A6C0KEZ7</accession>
<dbReference type="InterPro" id="IPR001841">
    <property type="entry name" value="Znf_RING"/>
</dbReference>